<dbReference type="InParanoid" id="A0A507AQR4"/>
<comment type="caution">
    <text evidence="2">The sequence shown here is derived from an EMBL/GenBank/DDBJ whole genome shotgun (WGS) entry which is preliminary data.</text>
</comment>
<dbReference type="EMBL" id="SKBQ01000093">
    <property type="protein sequence ID" value="TPX07191.1"/>
    <property type="molecule type" value="Genomic_DNA"/>
</dbReference>
<gene>
    <name evidence="2" type="ORF">E0L32_010894</name>
</gene>
<dbReference type="SUPFAM" id="SSF50494">
    <property type="entry name" value="Trypsin-like serine proteases"/>
    <property type="match status" value="1"/>
</dbReference>
<evidence type="ECO:0000313" key="3">
    <source>
        <dbReference type="Proteomes" id="UP000319257"/>
    </source>
</evidence>
<reference evidence="2 3" key="1">
    <citation type="submission" date="2019-06" db="EMBL/GenBank/DDBJ databases">
        <title>Draft genome sequence of the filamentous fungus Phialemoniopsis curvata isolated from diesel fuel.</title>
        <authorList>
            <person name="Varaljay V.A."/>
            <person name="Lyon W.J."/>
            <person name="Crouch A.L."/>
            <person name="Drake C.E."/>
            <person name="Hollomon J.M."/>
            <person name="Nadeau L.J."/>
            <person name="Nunn H.S."/>
            <person name="Stevenson B.S."/>
            <person name="Bojanowski C.L."/>
            <person name="Crookes-Goodson W.J."/>
        </authorList>
    </citation>
    <scope>NUCLEOTIDE SEQUENCE [LARGE SCALE GENOMIC DNA]</scope>
    <source>
        <strain evidence="2 3">D216</strain>
    </source>
</reference>
<protein>
    <submittedName>
        <fullName evidence="2">Uncharacterized protein</fullName>
    </submittedName>
</protein>
<dbReference type="GeneID" id="41978341"/>
<dbReference type="AlphaFoldDB" id="A0A507AQR4"/>
<accession>A0A507AQR4</accession>
<evidence type="ECO:0000256" key="1">
    <source>
        <dbReference type="SAM" id="MobiDB-lite"/>
    </source>
</evidence>
<dbReference type="Proteomes" id="UP000319257">
    <property type="component" value="Unassembled WGS sequence"/>
</dbReference>
<name>A0A507AQR4_9PEZI</name>
<proteinExistence type="predicted"/>
<organism evidence="2 3">
    <name type="scientific">Thyridium curvatum</name>
    <dbReference type="NCBI Taxonomy" id="1093900"/>
    <lineage>
        <taxon>Eukaryota</taxon>
        <taxon>Fungi</taxon>
        <taxon>Dikarya</taxon>
        <taxon>Ascomycota</taxon>
        <taxon>Pezizomycotina</taxon>
        <taxon>Sordariomycetes</taxon>
        <taxon>Sordariomycetidae</taxon>
        <taxon>Thyridiales</taxon>
        <taxon>Thyridiaceae</taxon>
        <taxon>Thyridium</taxon>
    </lineage>
</organism>
<sequence length="348" mass="37096">MKIQISKGWMLLATKTKIRQTVGGGNTTTLFFPAAEPAAAPTSATATSGLEVANPTTMESHLFVYGPGTRAVVSPVLPDDHIASVCDHHRRLTPRSYPQRHPPERPLGHDRSAMPLSPQVRGLLGAGNDPKENASETCGYPALVSTVYPGSMSAARCDQGATQVLAALRRLGEVVYSSGSTQQHASGYGMDIALIEIRGPSRYLAPGTGSQPTNFQLPSRKILEEADELEFLDEYAKPKDMVLKVGRATGTTMGHYGSLSADVSMEKQDGSGEFFRSIEDIVTSCEEPGVFARHGNSGCPVLDHDAGIKVMHWGGLKRPKVEGSAILEGISVMIATNIGEDNVQADLV</sequence>
<dbReference type="RefSeq" id="XP_030988902.1">
    <property type="nucleotide sequence ID" value="XM_031133563.1"/>
</dbReference>
<dbReference type="InterPro" id="IPR009003">
    <property type="entry name" value="Peptidase_S1_PA"/>
</dbReference>
<feature type="region of interest" description="Disordered" evidence="1">
    <location>
        <begin position="93"/>
        <end position="114"/>
    </location>
</feature>
<feature type="compositionally biased region" description="Basic and acidic residues" evidence="1">
    <location>
        <begin position="101"/>
        <end position="112"/>
    </location>
</feature>
<keyword evidence="3" id="KW-1185">Reference proteome</keyword>
<evidence type="ECO:0000313" key="2">
    <source>
        <dbReference type="EMBL" id="TPX07191.1"/>
    </source>
</evidence>